<comment type="caution">
    <text evidence="1">The sequence shown here is derived from an EMBL/GenBank/DDBJ whole genome shotgun (WGS) entry which is preliminary data.</text>
</comment>
<dbReference type="EMBL" id="BSSD01000001">
    <property type="protein sequence ID" value="GLW89737.1"/>
    <property type="molecule type" value="Genomic_DNA"/>
</dbReference>
<evidence type="ECO:0000313" key="2">
    <source>
        <dbReference type="Proteomes" id="UP001165042"/>
    </source>
</evidence>
<evidence type="ECO:0000313" key="1">
    <source>
        <dbReference type="EMBL" id="GLW89737.1"/>
    </source>
</evidence>
<name>A0A9W6QJI0_9PSEU</name>
<gene>
    <name evidence="1" type="ORF">Aglo03_05530</name>
</gene>
<proteinExistence type="predicted"/>
<dbReference type="Proteomes" id="UP001165042">
    <property type="component" value="Unassembled WGS sequence"/>
</dbReference>
<sequence>MATTAKPKGRLMGSRTYAAVLPVEFSQFLLFDHFSELNPGDIPRHDGPVHCGAGGVRFIAHDQSIRVSVRLAVGPVVDGDVAGTFTAPSGRVMLCATTASPNDVVVDLGRPGRYALHATRVADVVLGEHYRTESWDLAVWAAE</sequence>
<organism evidence="1 2">
    <name type="scientific">Actinokineospora globicatena</name>
    <dbReference type="NCBI Taxonomy" id="103729"/>
    <lineage>
        <taxon>Bacteria</taxon>
        <taxon>Bacillati</taxon>
        <taxon>Actinomycetota</taxon>
        <taxon>Actinomycetes</taxon>
        <taxon>Pseudonocardiales</taxon>
        <taxon>Pseudonocardiaceae</taxon>
        <taxon>Actinokineospora</taxon>
    </lineage>
</organism>
<protein>
    <submittedName>
        <fullName evidence="1">Uncharacterized protein</fullName>
    </submittedName>
</protein>
<dbReference type="AlphaFoldDB" id="A0A9W6QJI0"/>
<accession>A0A9W6QJI0</accession>
<reference evidence="1" key="1">
    <citation type="submission" date="2023-02" db="EMBL/GenBank/DDBJ databases">
        <title>Actinokineospora globicatena NBRC 15670.</title>
        <authorList>
            <person name="Ichikawa N."/>
            <person name="Sato H."/>
            <person name="Tonouchi N."/>
        </authorList>
    </citation>
    <scope>NUCLEOTIDE SEQUENCE</scope>
    <source>
        <strain evidence="1">NBRC 15670</strain>
    </source>
</reference>
<keyword evidence="2" id="KW-1185">Reference proteome</keyword>